<organism evidence="2">
    <name type="scientific">marine sediment metagenome</name>
    <dbReference type="NCBI Taxonomy" id="412755"/>
    <lineage>
        <taxon>unclassified sequences</taxon>
        <taxon>metagenomes</taxon>
        <taxon>ecological metagenomes</taxon>
    </lineage>
</organism>
<proteinExistence type="predicted"/>
<evidence type="ECO:0000313" key="2">
    <source>
        <dbReference type="EMBL" id="GAG99189.1"/>
    </source>
</evidence>
<evidence type="ECO:0000259" key="1">
    <source>
        <dbReference type="Pfam" id="PF13248"/>
    </source>
</evidence>
<protein>
    <recommendedName>
        <fullName evidence="1">Putative zinc-ribbon domain-containing protein</fullName>
    </recommendedName>
</protein>
<name>X1BTU9_9ZZZZ</name>
<comment type="caution">
    <text evidence="2">The sequence shown here is derived from an EMBL/GenBank/DDBJ whole genome shotgun (WGS) entry which is preliminary data.</text>
</comment>
<sequence length="152" mass="17950">MEEVERCEECGKVLKDKSYEPYCKQCDEKLDKQFDGIEDNILIYRELLDSEIKVLEKFEDTDIKDLFKRVYEKLSREEGGLKKESIVVLNKLKRSFSLKESELGIGKLPEIKEIKKAKPKDQCPECDKKIKEDFNLCPYCGYRLKDDFVSKF</sequence>
<dbReference type="InterPro" id="IPR059113">
    <property type="entry name" value="Znf_ribbon"/>
</dbReference>
<feature type="domain" description="Putative zinc-ribbon" evidence="1">
    <location>
        <begin position="122"/>
        <end position="144"/>
    </location>
</feature>
<dbReference type="AlphaFoldDB" id="X1BTU9"/>
<dbReference type="EMBL" id="BART01026628">
    <property type="protein sequence ID" value="GAG99189.1"/>
    <property type="molecule type" value="Genomic_DNA"/>
</dbReference>
<dbReference type="Pfam" id="PF13248">
    <property type="entry name" value="Zn_ribbon_3"/>
    <property type="match status" value="1"/>
</dbReference>
<reference evidence="2" key="1">
    <citation type="journal article" date="2014" name="Front. Microbiol.">
        <title>High frequency of phylogenetically diverse reductive dehalogenase-homologous genes in deep subseafloor sedimentary metagenomes.</title>
        <authorList>
            <person name="Kawai M."/>
            <person name="Futagami T."/>
            <person name="Toyoda A."/>
            <person name="Takaki Y."/>
            <person name="Nishi S."/>
            <person name="Hori S."/>
            <person name="Arai W."/>
            <person name="Tsubouchi T."/>
            <person name="Morono Y."/>
            <person name="Uchiyama I."/>
            <person name="Ito T."/>
            <person name="Fujiyama A."/>
            <person name="Inagaki F."/>
            <person name="Takami H."/>
        </authorList>
    </citation>
    <scope>NUCLEOTIDE SEQUENCE</scope>
    <source>
        <strain evidence="2">Expedition CK06-06</strain>
    </source>
</reference>
<accession>X1BTU9</accession>
<gene>
    <name evidence="2" type="ORF">S01H4_47435</name>
</gene>